<dbReference type="PANTHER" id="PTHR36766:SF70">
    <property type="entry name" value="DISEASE RESISTANCE PROTEIN RGA4"/>
    <property type="match status" value="1"/>
</dbReference>
<comment type="similarity">
    <text evidence="1">Belongs to the disease resistance NB-LRR family.</text>
</comment>
<evidence type="ECO:0000256" key="3">
    <source>
        <dbReference type="ARBA" id="ARBA00022737"/>
    </source>
</evidence>
<dbReference type="GO" id="GO:0005524">
    <property type="term" value="F:ATP binding"/>
    <property type="evidence" value="ECO:0007669"/>
    <property type="project" value="UniProtKB-KW"/>
</dbReference>
<dbReference type="Pfam" id="PF18052">
    <property type="entry name" value="Rx_N"/>
    <property type="match status" value="1"/>
</dbReference>
<dbReference type="InterPro" id="IPR041118">
    <property type="entry name" value="Rx_N"/>
</dbReference>
<keyword evidence="5" id="KW-0611">Plant defense</keyword>
<gene>
    <name evidence="8" type="ORF">ZEAMMB73_Zm00001d052394</name>
</gene>
<sequence length="363" mass="39854">MTGVEAAAISSVASGILKIVANKLAPLVTRKYSSIVGVEKDLQELQVLVEDINYWLESAGYQALDDDASVSWFKQLKDVAYAVDDVVDEYQLKAERNDASGDGGFVSRYMCRKPESFIFQWSGCEWKLLQLPADQCLGSSSYSNFGHLKTLRLWGVTELGSGCGWKLLLHMPEGLRSLIFLQSLTVSACSALVVLRVSLPKLHIHICHGLSSLPQSMRQFASLQVLAIDACYGLHRLPECLGELCSLRQLRISDCPRLACLPQSMSGLTSLQQLQIIECQGLASLPRGMMSSLASLENLVVDGCPGIKSLPQDTKGLTTLMGLRIRRCPDLERRCEAGQGEDWHLISHIPTLMIGLSAACIIW</sequence>
<dbReference type="Gene3D" id="1.20.5.4130">
    <property type="match status" value="1"/>
</dbReference>
<evidence type="ECO:0000256" key="5">
    <source>
        <dbReference type="ARBA" id="ARBA00022821"/>
    </source>
</evidence>
<evidence type="ECO:0000256" key="1">
    <source>
        <dbReference type="ARBA" id="ARBA00008894"/>
    </source>
</evidence>
<dbReference type="InParanoid" id="A0A1D6QGV2"/>
<dbReference type="PANTHER" id="PTHR36766">
    <property type="entry name" value="PLANT BROAD-SPECTRUM MILDEW RESISTANCE PROTEIN RPW8"/>
    <property type="match status" value="1"/>
</dbReference>
<dbReference type="GO" id="GO:0006952">
    <property type="term" value="P:defense response"/>
    <property type="evidence" value="ECO:0007669"/>
    <property type="project" value="UniProtKB-KW"/>
</dbReference>
<keyword evidence="2" id="KW-0433">Leucine-rich repeat</keyword>
<keyword evidence="4" id="KW-0547">Nucleotide-binding</keyword>
<dbReference type="SMR" id="A0A1D6QGV2"/>
<reference evidence="8" key="1">
    <citation type="submission" date="2015-12" db="EMBL/GenBank/DDBJ databases">
        <title>Update maize B73 reference genome by single molecule sequencing technologies.</title>
        <authorList>
            <consortium name="Maize Genome Sequencing Project"/>
            <person name="Ware D."/>
        </authorList>
    </citation>
    <scope>NUCLEOTIDE SEQUENCE</scope>
    <source>
        <tissue evidence="8">Seedling</tissue>
    </source>
</reference>
<evidence type="ECO:0000256" key="6">
    <source>
        <dbReference type="ARBA" id="ARBA00022840"/>
    </source>
</evidence>
<dbReference type="InterPro" id="IPR032675">
    <property type="entry name" value="LRR_dom_sf"/>
</dbReference>
<evidence type="ECO:0000256" key="4">
    <source>
        <dbReference type="ARBA" id="ARBA00022741"/>
    </source>
</evidence>
<dbReference type="SUPFAM" id="SSF52047">
    <property type="entry name" value="RNI-like"/>
    <property type="match status" value="1"/>
</dbReference>
<dbReference type="Gene3D" id="3.80.10.10">
    <property type="entry name" value="Ribonuclease Inhibitor"/>
    <property type="match status" value="1"/>
</dbReference>
<evidence type="ECO:0000313" key="8">
    <source>
        <dbReference type="EMBL" id="AQK57117.1"/>
    </source>
</evidence>
<keyword evidence="3" id="KW-0677">Repeat</keyword>
<dbReference type="AlphaFoldDB" id="A0A1D6QGV2"/>
<name>A0A1D6QGV2_MAIZE</name>
<keyword evidence="6" id="KW-0067">ATP-binding</keyword>
<dbReference type="EMBL" id="CM000780">
    <property type="protein sequence ID" value="AQK57117.1"/>
    <property type="molecule type" value="Genomic_DNA"/>
</dbReference>
<evidence type="ECO:0000256" key="2">
    <source>
        <dbReference type="ARBA" id="ARBA00022614"/>
    </source>
</evidence>
<accession>A0A1D6QGV2</accession>
<proteinExistence type="inferred from homology"/>
<evidence type="ECO:0000259" key="7">
    <source>
        <dbReference type="Pfam" id="PF18052"/>
    </source>
</evidence>
<protein>
    <submittedName>
        <fullName evidence="8">Os01g0536600-like protein</fullName>
    </submittedName>
</protein>
<feature type="domain" description="Disease resistance N-terminal" evidence="7">
    <location>
        <begin position="17"/>
        <end position="100"/>
    </location>
</feature>
<organism evidence="8">
    <name type="scientific">Zea mays</name>
    <name type="common">Maize</name>
    <dbReference type="NCBI Taxonomy" id="4577"/>
    <lineage>
        <taxon>Eukaryota</taxon>
        <taxon>Viridiplantae</taxon>
        <taxon>Streptophyta</taxon>
        <taxon>Embryophyta</taxon>
        <taxon>Tracheophyta</taxon>
        <taxon>Spermatophyta</taxon>
        <taxon>Magnoliopsida</taxon>
        <taxon>Liliopsida</taxon>
        <taxon>Poales</taxon>
        <taxon>Poaceae</taxon>
        <taxon>PACMAD clade</taxon>
        <taxon>Panicoideae</taxon>
        <taxon>Andropogonodae</taxon>
        <taxon>Andropogoneae</taxon>
        <taxon>Tripsacinae</taxon>
        <taxon>Zea</taxon>
    </lineage>
</organism>